<proteinExistence type="predicted"/>
<dbReference type="InterPro" id="IPR041160">
    <property type="entry name" value="LD_cluster2"/>
</dbReference>
<protein>
    <submittedName>
        <fullName evidence="1">Uncharacterized protein</fullName>
    </submittedName>
</protein>
<dbReference type="RefSeq" id="WP_171378150.1">
    <property type="nucleotide sequence ID" value="NZ_JABFCN010000062.1"/>
</dbReference>
<dbReference type="AlphaFoldDB" id="A0A7Y3SEX7"/>
<gene>
    <name evidence="1" type="ORF">G9X64_32025</name>
</gene>
<accession>A0A7Y3SEX7</accession>
<keyword evidence="2" id="KW-1185">Reference proteome</keyword>
<evidence type="ECO:0000313" key="1">
    <source>
        <dbReference type="EMBL" id="NNU41027.1"/>
    </source>
</evidence>
<reference evidence="1 2" key="1">
    <citation type="submission" date="2020-02" db="EMBL/GenBank/DDBJ databases">
        <authorList>
            <person name="Sun Q."/>
        </authorList>
    </citation>
    <scope>NUCLEOTIDE SEQUENCE [LARGE SCALE GENOMIC DNA]</scope>
    <source>
        <strain evidence="1 2">CCBAU 03386</strain>
    </source>
</reference>
<evidence type="ECO:0000313" key="2">
    <source>
        <dbReference type="Proteomes" id="UP000519972"/>
    </source>
</evidence>
<sequence length="275" mass="30274">MTYREVLDNKSIAVSTSESPDMPGLGLQAEHLRDAMTEIARHTLALGAKLVYGGDLRTDGFSNLLFELAARYRRDTINPRKLGVTNYLAWPVHIRQEPEQLDQASADLEGVAELRLLDINGKDLDLKERHNLKTHQPTEPEWALGLSSMRHKMLAETDARIILGGRVDKFMGDMPGIAEEALHSLQAKQPLYVMGGFGGCARDVAEEIGVLEPNSVREWPGRDKFNSFKGKKLNNGLSAEENRVLASTPHVDQAIVLILRGLTKANLGSQGGMTA</sequence>
<dbReference type="EMBL" id="JABFCN010000062">
    <property type="protein sequence ID" value="NNU41027.1"/>
    <property type="molecule type" value="Genomic_DNA"/>
</dbReference>
<name>A0A7Y3SEX7_9HYPH</name>
<dbReference type="Proteomes" id="UP000519972">
    <property type="component" value="Unassembled WGS sequence"/>
</dbReference>
<organism evidence="1 2">
    <name type="scientific">Rhizobium sophorae</name>
    <dbReference type="NCBI Taxonomy" id="1535242"/>
    <lineage>
        <taxon>Bacteria</taxon>
        <taxon>Pseudomonadati</taxon>
        <taxon>Pseudomonadota</taxon>
        <taxon>Alphaproteobacteria</taxon>
        <taxon>Hyphomicrobiales</taxon>
        <taxon>Rhizobiaceae</taxon>
        <taxon>Rhizobium/Agrobacterium group</taxon>
        <taxon>Rhizobium</taxon>
    </lineage>
</organism>
<comment type="caution">
    <text evidence="1">The sequence shown here is derived from an EMBL/GenBank/DDBJ whole genome shotgun (WGS) entry which is preliminary data.</text>
</comment>
<dbReference type="Pfam" id="PF18163">
    <property type="entry name" value="LD_cluster2"/>
    <property type="match status" value="1"/>
</dbReference>